<dbReference type="EMBL" id="FRFG01000084">
    <property type="protein sequence ID" value="SHO58920.1"/>
    <property type="molecule type" value="Genomic_DNA"/>
</dbReference>
<feature type="domain" description="Amine oxidase" evidence="7">
    <location>
        <begin position="60"/>
        <end position="551"/>
    </location>
</feature>
<comment type="pathway">
    <text evidence="1">Plant hormone metabolism; auxin biosynthesis.</text>
</comment>
<dbReference type="Gene3D" id="3.90.660.10">
    <property type="match status" value="1"/>
</dbReference>
<accession>A0A1M7Z2A9</accession>
<reference evidence="9" key="1">
    <citation type="submission" date="2016-12" db="EMBL/GenBank/DDBJ databases">
        <authorList>
            <person name="Rodrigo-Torres L."/>
            <person name="Arahal R.D."/>
            <person name="Lucena T."/>
        </authorList>
    </citation>
    <scope>NUCLEOTIDE SEQUENCE [LARGE SCALE GENOMIC DNA]</scope>
</reference>
<dbReference type="Gene3D" id="3.50.50.60">
    <property type="entry name" value="FAD/NAD(P)-binding domain"/>
    <property type="match status" value="1"/>
</dbReference>
<name>A0A1M7Z2A9_9VIBR</name>
<dbReference type="SUPFAM" id="SSF54373">
    <property type="entry name" value="FAD-linked reductases, C-terminal domain"/>
    <property type="match status" value="1"/>
</dbReference>
<dbReference type="GO" id="GO:0050361">
    <property type="term" value="F:tryptophan 2-monooxygenase activity"/>
    <property type="evidence" value="ECO:0007669"/>
    <property type="project" value="UniProtKB-EC"/>
</dbReference>
<organism evidence="8 9">
    <name type="scientific">Vibrio quintilis</name>
    <dbReference type="NCBI Taxonomy" id="1117707"/>
    <lineage>
        <taxon>Bacteria</taxon>
        <taxon>Pseudomonadati</taxon>
        <taxon>Pseudomonadota</taxon>
        <taxon>Gammaproteobacteria</taxon>
        <taxon>Vibrionales</taxon>
        <taxon>Vibrionaceae</taxon>
        <taxon>Vibrio</taxon>
    </lineage>
</organism>
<dbReference type="InterPro" id="IPR036188">
    <property type="entry name" value="FAD/NAD-bd_sf"/>
</dbReference>
<dbReference type="AlphaFoldDB" id="A0A1M7Z2A9"/>
<evidence type="ECO:0000256" key="2">
    <source>
        <dbReference type="ARBA" id="ARBA00005833"/>
    </source>
</evidence>
<dbReference type="Pfam" id="PF01593">
    <property type="entry name" value="Amino_oxidase"/>
    <property type="match status" value="1"/>
</dbReference>
<dbReference type="InterPro" id="IPR002937">
    <property type="entry name" value="Amino_oxidase"/>
</dbReference>
<evidence type="ECO:0000256" key="1">
    <source>
        <dbReference type="ARBA" id="ARBA00004814"/>
    </source>
</evidence>
<evidence type="ECO:0000313" key="8">
    <source>
        <dbReference type="EMBL" id="SHO58920.1"/>
    </source>
</evidence>
<comment type="similarity">
    <text evidence="2">Belongs to the tryptophan 2-monooxygenase family.</text>
</comment>
<evidence type="ECO:0000313" key="9">
    <source>
        <dbReference type="Proteomes" id="UP000184600"/>
    </source>
</evidence>
<evidence type="ECO:0000256" key="3">
    <source>
        <dbReference type="ARBA" id="ARBA00012535"/>
    </source>
</evidence>
<dbReference type="Proteomes" id="UP000184600">
    <property type="component" value="Unassembled WGS sequence"/>
</dbReference>
<dbReference type="EC" id="1.13.12.3" evidence="3"/>
<dbReference type="STRING" id="1117707.VQ7734_04695"/>
<dbReference type="RefSeq" id="WP_073586361.1">
    <property type="nucleotide sequence ID" value="NZ_AP024897.1"/>
</dbReference>
<keyword evidence="5" id="KW-0073">Auxin biosynthesis</keyword>
<dbReference type="Gene3D" id="1.20.1440.240">
    <property type="match status" value="1"/>
</dbReference>
<keyword evidence="9" id="KW-1185">Reference proteome</keyword>
<keyword evidence="8" id="KW-0560">Oxidoreductase</keyword>
<dbReference type="OrthoDB" id="337830at2"/>
<evidence type="ECO:0000259" key="7">
    <source>
        <dbReference type="Pfam" id="PF01593"/>
    </source>
</evidence>
<dbReference type="PANTHER" id="PTHR10742:SF342">
    <property type="entry name" value="AMINE OXIDASE"/>
    <property type="match status" value="1"/>
</dbReference>
<sequence length="607" mass="68483">MKHHKKKGRDRIEAFRAALHHSFQKSVAAHQVSGLKKPEVKPPGSVDPGALKIGIVGGGMAGMYAQLLLKELGIKSEIFEASDGRVGGRVYTHYFSDKPHQYAELGAMRFPKNELQNRLFNFWDYLNETAPDTPEAEELQQIPYILFDQSGENLLCFNGKKPVTRREAELDNSLLGFDEYFKDARYDYFKDENGRLKSAAALEEAAIHHFIDLLALDGVPDDSSVDILWERILPYNHFSARGYLQEVGDGVPYPVEIVDYMETVNSYTGIYDLSFIEYLLDNYSFNTPHSQQDNEWYAFEGGTSRLAGQMLNRIPDEAFHQGARVTKLSEENGKAIIHYQCNGEAQIQTASFDRVIVTVPFSVLRFIETPDSWHSDKYQAMRSLKMTNAVKVALGFKSRFWEKPGLYSEGMRGGQSNTDLPSRSIVYPSFGIGEPGPAYILSSYSWNEDADKFSHLNHEQALEVTLRDVIRLHGDIAKEEYLGHGASIVWNKDEFAGGGFEFFAAGQFENMFVAAREPEGLFNFAGEHLDMMHYWITGSYNSAFRTVWEILIQEGLADTKNQKILFNAFNCTSKDILPTMIPRFHSSGEEELSALLSAESKGLSSSE</sequence>
<protein>
    <recommendedName>
        <fullName evidence="4">Tryptophan 2-monooxygenase</fullName>
        <ecNumber evidence="3">1.13.12.3</ecNumber>
    </recommendedName>
</protein>
<dbReference type="PANTHER" id="PTHR10742">
    <property type="entry name" value="FLAVIN MONOAMINE OXIDASE"/>
    <property type="match status" value="1"/>
</dbReference>
<dbReference type="SUPFAM" id="SSF51905">
    <property type="entry name" value="FAD/NAD(P)-binding domain"/>
    <property type="match status" value="1"/>
</dbReference>
<evidence type="ECO:0000256" key="5">
    <source>
        <dbReference type="ARBA" id="ARBA00023070"/>
    </source>
</evidence>
<evidence type="ECO:0000256" key="4">
    <source>
        <dbReference type="ARBA" id="ARBA00017871"/>
    </source>
</evidence>
<dbReference type="GO" id="GO:0009851">
    <property type="term" value="P:auxin biosynthetic process"/>
    <property type="evidence" value="ECO:0007669"/>
    <property type="project" value="UniProtKB-KW"/>
</dbReference>
<dbReference type="InterPro" id="IPR050281">
    <property type="entry name" value="Flavin_monoamine_oxidase"/>
</dbReference>
<gene>
    <name evidence="8" type="primary">rebO</name>
    <name evidence="8" type="ORF">VQ7734_04695</name>
</gene>
<dbReference type="GO" id="GO:0001716">
    <property type="term" value="F:L-amino-acid oxidase activity"/>
    <property type="evidence" value="ECO:0007669"/>
    <property type="project" value="TreeGrafter"/>
</dbReference>
<dbReference type="GO" id="GO:0009063">
    <property type="term" value="P:amino acid catabolic process"/>
    <property type="evidence" value="ECO:0007669"/>
    <property type="project" value="TreeGrafter"/>
</dbReference>
<proteinExistence type="inferred from homology"/>
<comment type="catalytic activity">
    <reaction evidence="6">
        <text>L-tryptophan + O2 = indole-3-acetamide + CO2 + H2O</text>
        <dbReference type="Rhea" id="RHEA:16165"/>
        <dbReference type="ChEBI" id="CHEBI:15377"/>
        <dbReference type="ChEBI" id="CHEBI:15379"/>
        <dbReference type="ChEBI" id="CHEBI:16031"/>
        <dbReference type="ChEBI" id="CHEBI:16526"/>
        <dbReference type="ChEBI" id="CHEBI:57912"/>
        <dbReference type="EC" id="1.13.12.3"/>
    </reaction>
</comment>
<evidence type="ECO:0000256" key="6">
    <source>
        <dbReference type="ARBA" id="ARBA00047321"/>
    </source>
</evidence>